<name>A0A8H4IT38_9PEZI</name>
<organism evidence="2 3">
    <name type="scientific">Botryosphaeria dothidea</name>
    <dbReference type="NCBI Taxonomy" id="55169"/>
    <lineage>
        <taxon>Eukaryota</taxon>
        <taxon>Fungi</taxon>
        <taxon>Dikarya</taxon>
        <taxon>Ascomycota</taxon>
        <taxon>Pezizomycotina</taxon>
        <taxon>Dothideomycetes</taxon>
        <taxon>Dothideomycetes incertae sedis</taxon>
        <taxon>Botryosphaeriales</taxon>
        <taxon>Botryosphaeriaceae</taxon>
        <taxon>Botryosphaeria</taxon>
    </lineage>
</organism>
<gene>
    <name evidence="2" type="ORF">GTA08_BOTSDO05180</name>
</gene>
<accession>A0A8H4IT38</accession>
<evidence type="ECO:0000256" key="1">
    <source>
        <dbReference type="SAM" id="MobiDB-lite"/>
    </source>
</evidence>
<dbReference type="EMBL" id="WWBZ02000033">
    <property type="protein sequence ID" value="KAF4306599.1"/>
    <property type="molecule type" value="Genomic_DNA"/>
</dbReference>
<proteinExistence type="predicted"/>
<keyword evidence="3" id="KW-1185">Reference proteome</keyword>
<comment type="caution">
    <text evidence="2">The sequence shown here is derived from an EMBL/GenBank/DDBJ whole genome shotgun (WGS) entry which is preliminary data.</text>
</comment>
<sequence>MSGNPNADEGRRQVRRCSVCNKWMLRGGGIHRCPGYQFVLMNNSGTDNARKNDNIHENGYITGRSPDTSSEVDSTGEGPNVKLSQSEWLSTCARRQLESWNISGPSS</sequence>
<evidence type="ECO:0000313" key="3">
    <source>
        <dbReference type="Proteomes" id="UP000572817"/>
    </source>
</evidence>
<protein>
    <submittedName>
        <fullName evidence="2">Uncharacterized protein</fullName>
    </submittedName>
</protein>
<dbReference type="Proteomes" id="UP000572817">
    <property type="component" value="Unassembled WGS sequence"/>
</dbReference>
<feature type="region of interest" description="Disordered" evidence="1">
    <location>
        <begin position="47"/>
        <end position="81"/>
    </location>
</feature>
<dbReference type="AlphaFoldDB" id="A0A8H4IT38"/>
<reference evidence="2" key="1">
    <citation type="submission" date="2020-04" db="EMBL/GenBank/DDBJ databases">
        <title>Genome Assembly and Annotation of Botryosphaeria dothidea sdau 11-99, a Latent Pathogen of Apple Fruit Ring Rot in China.</title>
        <authorList>
            <person name="Yu C."/>
            <person name="Diao Y."/>
            <person name="Lu Q."/>
            <person name="Zhao J."/>
            <person name="Cui S."/>
            <person name="Peng C."/>
            <person name="He B."/>
            <person name="Liu H."/>
        </authorList>
    </citation>
    <scope>NUCLEOTIDE SEQUENCE [LARGE SCALE GENOMIC DNA]</scope>
    <source>
        <strain evidence="2">Sdau11-99</strain>
    </source>
</reference>
<evidence type="ECO:0000313" key="2">
    <source>
        <dbReference type="EMBL" id="KAF4306599.1"/>
    </source>
</evidence>